<accession>A0A097SPT2</accession>
<feature type="compositionally biased region" description="Basic and acidic residues" evidence="1">
    <location>
        <begin position="10"/>
        <end position="28"/>
    </location>
</feature>
<feature type="region of interest" description="Disordered" evidence="1">
    <location>
        <begin position="167"/>
        <end position="248"/>
    </location>
</feature>
<organism evidence="2">
    <name type="scientific">Rhodococcus sp. NS1</name>
    <dbReference type="NCBI Taxonomy" id="402236"/>
    <lineage>
        <taxon>Bacteria</taxon>
        <taxon>Bacillati</taxon>
        <taxon>Actinomycetota</taxon>
        <taxon>Actinomycetes</taxon>
        <taxon>Mycobacteriales</taxon>
        <taxon>Nocardiaceae</taxon>
        <taxon>Rhodococcus</taxon>
    </lineage>
</organism>
<gene>
    <name evidence="2" type="ORF">LRS1606.95</name>
</gene>
<feature type="compositionally biased region" description="Basic and acidic residues" evidence="1">
    <location>
        <begin position="294"/>
        <end position="307"/>
    </location>
</feature>
<feature type="region of interest" description="Disordered" evidence="1">
    <location>
        <begin position="1"/>
        <end position="28"/>
    </location>
</feature>
<proteinExistence type="predicted"/>
<feature type="region of interest" description="Disordered" evidence="1">
    <location>
        <begin position="111"/>
        <end position="147"/>
    </location>
</feature>
<feature type="region of interest" description="Disordered" evidence="1">
    <location>
        <begin position="294"/>
        <end position="375"/>
    </location>
</feature>
<evidence type="ECO:0000313" key="2">
    <source>
        <dbReference type="EMBL" id="AIU93529.1"/>
    </source>
</evidence>
<feature type="compositionally biased region" description="Polar residues" evidence="1">
    <location>
        <begin position="238"/>
        <end position="247"/>
    </location>
</feature>
<dbReference type="EMBL" id="KJ605395">
    <property type="protein sequence ID" value="AIU93529.1"/>
    <property type="molecule type" value="Genomic_DNA"/>
</dbReference>
<feature type="compositionally biased region" description="Low complexity" evidence="1">
    <location>
        <begin position="113"/>
        <end position="145"/>
    </location>
</feature>
<feature type="compositionally biased region" description="Low complexity" evidence="1">
    <location>
        <begin position="311"/>
        <end position="333"/>
    </location>
</feature>
<sequence length="375" mass="39621">MSPSPGGLTRENHSTSVGERRTIGGPNRRAEGVVRQTESLVRVARAPVSDTLRCNADALSGDGQVHGPAGIRVGVLRGVVVKATVMKTIAAVGLMSMVLLMTGCSEAGDTNDAAPTTTTTTTSTASVSTPPSTTTPTTTSPALSTELLPNPAPVFPSTTAAVWTPWTSPMSSSVSTAPPAPHDGATEPWRSPSGASTSAAEKNICVRNVRPTPSSATEMSAATRTPEAPFPIRKHSCRQQSQQSTADKQIAWCGTDKNIYNRATTFYTDGTSSSWTQYGADQFDSVNNRRCRQERTAVAEPSQDRARHPTRASSRTPPTAASSNAPTATGSTSRDIPAGPKGQELLEWSNNHRSNRSGRRLPASCAHRASREQYH</sequence>
<evidence type="ECO:0000256" key="1">
    <source>
        <dbReference type="SAM" id="MobiDB-lite"/>
    </source>
</evidence>
<name>A0A097SPT2_9NOCA</name>
<geneLocation type="plasmid" evidence="2">
    <name>pNSL1</name>
</geneLocation>
<keyword evidence="2" id="KW-0614">Plasmid</keyword>
<dbReference type="AlphaFoldDB" id="A0A097SPT2"/>
<feature type="compositionally biased region" description="Polar residues" evidence="1">
    <location>
        <begin position="167"/>
        <end position="176"/>
    </location>
</feature>
<reference evidence="2" key="1">
    <citation type="submission" date="2014-03" db="EMBL/GenBank/DDBJ databases">
        <authorList>
            <person name="Zhang G."/>
            <person name="Zhu L."/>
            <person name="Fang P."/>
        </authorList>
    </citation>
    <scope>NUCLEOTIDE SEQUENCE</scope>
    <source>
        <strain evidence="2">NS1</strain>
        <plasmid evidence="2">pNSL1</plasmid>
    </source>
</reference>
<protein>
    <submittedName>
        <fullName evidence="2">Uncharacterized protein</fullName>
    </submittedName>
</protein>
<feature type="compositionally biased region" description="Polar residues" evidence="1">
    <location>
        <begin position="211"/>
        <end position="223"/>
    </location>
</feature>